<dbReference type="SUPFAM" id="SSF55826">
    <property type="entry name" value="YbaK/ProRS associated domain"/>
    <property type="match status" value="1"/>
</dbReference>
<dbReference type="InterPro" id="IPR036754">
    <property type="entry name" value="YbaK/aa-tRNA-synt-asso_dom_sf"/>
</dbReference>
<evidence type="ECO:0000259" key="1">
    <source>
        <dbReference type="Pfam" id="PF04073"/>
    </source>
</evidence>
<evidence type="ECO:0000313" key="3">
    <source>
        <dbReference type="Proteomes" id="UP000440694"/>
    </source>
</evidence>
<accession>A0A6I3KGH6</accession>
<sequence>MGLATSLQRYLHSRAVGYDVITHDPTKTSLATAHINSIPEANLAKGVLISRKDGYLLAIVPASCEVQLNEVGRWLKQPVGLATEEEVAATFADCESGCVPPVAGAYGLPAVMDDRLEGLADIYFEGGDHRTLVHVTGRDFHRLTANVPHAAVANPSH</sequence>
<comment type="caution">
    <text evidence="2">The sequence shown here is derived from an EMBL/GenBank/DDBJ whole genome shotgun (WGS) entry which is preliminary data.</text>
</comment>
<gene>
    <name evidence="2" type="ORF">GIW81_04475</name>
</gene>
<dbReference type="CDD" id="cd04332">
    <property type="entry name" value="YbaK_like"/>
    <property type="match status" value="1"/>
</dbReference>
<name>A0A6I3KGH6_9HYPH</name>
<dbReference type="Proteomes" id="UP000440694">
    <property type="component" value="Unassembled WGS sequence"/>
</dbReference>
<protein>
    <submittedName>
        <fullName evidence="2">Aminoacyl-tRNA deacylase</fullName>
    </submittedName>
</protein>
<dbReference type="Pfam" id="PF04073">
    <property type="entry name" value="tRNA_edit"/>
    <property type="match status" value="1"/>
</dbReference>
<dbReference type="GO" id="GO:0002161">
    <property type="term" value="F:aminoacyl-tRNA deacylase activity"/>
    <property type="evidence" value="ECO:0007669"/>
    <property type="project" value="InterPro"/>
</dbReference>
<proteinExistence type="predicted"/>
<organism evidence="2 3">
    <name type="scientific">Hyphomicrobium album</name>
    <dbReference type="NCBI Taxonomy" id="2665159"/>
    <lineage>
        <taxon>Bacteria</taxon>
        <taxon>Pseudomonadati</taxon>
        <taxon>Pseudomonadota</taxon>
        <taxon>Alphaproteobacteria</taxon>
        <taxon>Hyphomicrobiales</taxon>
        <taxon>Hyphomicrobiaceae</taxon>
        <taxon>Hyphomicrobium</taxon>
    </lineage>
</organism>
<dbReference type="InterPro" id="IPR007214">
    <property type="entry name" value="YbaK/aa-tRNA-synth-assoc-dom"/>
</dbReference>
<evidence type="ECO:0000313" key="2">
    <source>
        <dbReference type="EMBL" id="MTD93588.1"/>
    </source>
</evidence>
<feature type="domain" description="YbaK/aminoacyl-tRNA synthetase-associated" evidence="1">
    <location>
        <begin position="23"/>
        <end position="142"/>
    </location>
</feature>
<dbReference type="RefSeq" id="WP_154738116.1">
    <property type="nucleotide sequence ID" value="NZ_WMBQ01000001.1"/>
</dbReference>
<keyword evidence="3" id="KW-1185">Reference proteome</keyword>
<dbReference type="AlphaFoldDB" id="A0A6I3KGH6"/>
<dbReference type="Gene3D" id="3.90.960.10">
    <property type="entry name" value="YbaK/aminoacyl-tRNA synthetase-associated domain"/>
    <property type="match status" value="1"/>
</dbReference>
<dbReference type="EMBL" id="WMBQ01000001">
    <property type="protein sequence ID" value="MTD93588.1"/>
    <property type="molecule type" value="Genomic_DNA"/>
</dbReference>
<reference evidence="2 3" key="1">
    <citation type="submission" date="2019-11" db="EMBL/GenBank/DDBJ databases">
        <title>Identification of a novel strain.</title>
        <authorList>
            <person name="Xu Q."/>
            <person name="Wang G."/>
        </authorList>
    </citation>
    <scope>NUCLEOTIDE SEQUENCE [LARGE SCALE GENOMIC DNA]</scope>
    <source>
        <strain evidence="3">xq</strain>
    </source>
</reference>